<evidence type="ECO:0000313" key="9">
    <source>
        <dbReference type="Proteomes" id="UP000483802"/>
    </source>
</evidence>
<evidence type="ECO:0000256" key="1">
    <source>
        <dbReference type="ARBA" id="ARBA00022741"/>
    </source>
</evidence>
<keyword evidence="9" id="KW-1185">Reference proteome</keyword>
<dbReference type="RefSeq" id="WP_157164751.1">
    <property type="nucleotide sequence ID" value="NZ_WPNZ01000003.1"/>
</dbReference>
<evidence type="ECO:0000256" key="2">
    <source>
        <dbReference type="ARBA" id="ARBA00022801"/>
    </source>
</evidence>
<dbReference type="GO" id="GO:0004386">
    <property type="term" value="F:helicase activity"/>
    <property type="evidence" value="ECO:0007669"/>
    <property type="project" value="UniProtKB-KW"/>
</dbReference>
<evidence type="ECO:0000313" key="8">
    <source>
        <dbReference type="EMBL" id="MVO84572.1"/>
    </source>
</evidence>
<keyword evidence="1" id="KW-0547">Nucleotide-binding</keyword>
<keyword evidence="2" id="KW-0378">Hydrolase</keyword>
<dbReference type="Pfam" id="PF18395">
    <property type="entry name" value="Cas3_C"/>
    <property type="match status" value="1"/>
</dbReference>
<evidence type="ECO:0000259" key="6">
    <source>
        <dbReference type="Pfam" id="PF18395"/>
    </source>
</evidence>
<feature type="domain" description="Cas3 C-terminal" evidence="6">
    <location>
        <begin position="354"/>
        <end position="442"/>
    </location>
</feature>
<accession>A0A6L6WQM1</accession>
<reference evidence="8 9" key="1">
    <citation type="submission" date="2019-11" db="EMBL/GenBank/DDBJ databases">
        <title>Streptomyces typhae sp. nov., a novel endophytic actinomycete isolated from the root of cattail pollen (Typha angustifolia L.).</title>
        <authorList>
            <person name="Peng C."/>
        </authorList>
    </citation>
    <scope>NUCLEOTIDE SEQUENCE [LARGE SCALE GENOMIC DNA]</scope>
    <source>
        <strain evidence="9">p1417</strain>
    </source>
</reference>
<sequence length="450" mass="48927">MSVYLGRVLARLSAYQVPVVVLHATLPTGRQQELAAAYAGKSAPQEDGAAVGEGAYLRLTAVAPGGTRVVRCPEPSGRGTDVCVGRLGDGVDVLADRLERERHGVGCVLVIRNTVRGVLETGSLVRGRFDSDAVTMAHSAFVDVERAEKDRDLLRRFGPPGKAEGRPDALHIVVASQVAEQPLDVDFDLLVSDVCPIDLLLQRMGRLHHRQRGTGQEQRPERLRTARCWLTGMDWDAAVPDPVRGGAVYGAYALLRSAAVLLPHLNDQRSPVRLPTDISPLVQDAYGQEPVGPRRGRRRWRRRRACSRHTEDQAEWASAFRLGEVGCLGRPLIGWGAAGVGEVDDTRAGRAQVRDSREGLEVVVVQQRADGFLMTLPWLAKDGKGRQRGGIALPQDQAPSPFAGRVAASCGLRLPMQFFYAQTLEAAIADLEQLYVPAWQGKEARGCLTS</sequence>
<dbReference type="EMBL" id="WPNZ01000003">
    <property type="protein sequence ID" value="MVO84572.1"/>
    <property type="molecule type" value="Genomic_DNA"/>
</dbReference>
<gene>
    <name evidence="8" type="ORF">GPA10_07225</name>
</gene>
<evidence type="ECO:0000256" key="5">
    <source>
        <dbReference type="ARBA" id="ARBA00023118"/>
    </source>
</evidence>
<dbReference type="InterPro" id="IPR054712">
    <property type="entry name" value="Cas3-like_dom"/>
</dbReference>
<keyword evidence="4" id="KW-0067">ATP-binding</keyword>
<dbReference type="GO" id="GO:0005524">
    <property type="term" value="F:ATP binding"/>
    <property type="evidence" value="ECO:0007669"/>
    <property type="project" value="UniProtKB-KW"/>
</dbReference>
<evidence type="ECO:0000256" key="4">
    <source>
        <dbReference type="ARBA" id="ARBA00022840"/>
    </source>
</evidence>
<dbReference type="InterPro" id="IPR041372">
    <property type="entry name" value="Cas3_C"/>
</dbReference>
<dbReference type="GO" id="GO:0016787">
    <property type="term" value="F:hydrolase activity"/>
    <property type="evidence" value="ECO:0007669"/>
    <property type="project" value="UniProtKB-KW"/>
</dbReference>
<dbReference type="AlphaFoldDB" id="A0A6L6WQM1"/>
<evidence type="ECO:0000259" key="7">
    <source>
        <dbReference type="Pfam" id="PF22590"/>
    </source>
</evidence>
<keyword evidence="3" id="KW-0347">Helicase</keyword>
<dbReference type="Pfam" id="PF22590">
    <property type="entry name" value="Cas3-like_C_2"/>
    <property type="match status" value="1"/>
</dbReference>
<proteinExistence type="predicted"/>
<keyword evidence="5" id="KW-0051">Antiviral defense</keyword>
<dbReference type="Proteomes" id="UP000483802">
    <property type="component" value="Unassembled WGS sequence"/>
</dbReference>
<feature type="domain" description="CRISPR-associated nuclease/helicase Cas3" evidence="7">
    <location>
        <begin position="106"/>
        <end position="210"/>
    </location>
</feature>
<comment type="caution">
    <text evidence="8">The sequence shown here is derived from an EMBL/GenBank/DDBJ whole genome shotgun (WGS) entry which is preliminary data.</text>
</comment>
<name>A0A6L6WQM1_9ACTN</name>
<organism evidence="8 9">
    <name type="scientific">Streptomyces typhae</name>
    <dbReference type="NCBI Taxonomy" id="2681492"/>
    <lineage>
        <taxon>Bacteria</taxon>
        <taxon>Bacillati</taxon>
        <taxon>Actinomycetota</taxon>
        <taxon>Actinomycetes</taxon>
        <taxon>Kitasatosporales</taxon>
        <taxon>Streptomycetaceae</taxon>
        <taxon>Streptomyces</taxon>
    </lineage>
</organism>
<protein>
    <submittedName>
        <fullName evidence="8">Uncharacterized protein</fullName>
    </submittedName>
</protein>
<evidence type="ECO:0000256" key="3">
    <source>
        <dbReference type="ARBA" id="ARBA00022806"/>
    </source>
</evidence>
<dbReference type="GO" id="GO:0051607">
    <property type="term" value="P:defense response to virus"/>
    <property type="evidence" value="ECO:0007669"/>
    <property type="project" value="UniProtKB-KW"/>
</dbReference>